<protein>
    <submittedName>
        <fullName evidence="2">Uncharacterized protein</fullName>
    </submittedName>
</protein>
<dbReference type="RefSeq" id="WP_309488588.1">
    <property type="nucleotide sequence ID" value="NZ_JAENIG010000002.1"/>
</dbReference>
<dbReference type="EMBL" id="JAENIG010000002">
    <property type="protein sequence ID" value="MBK1853980.1"/>
    <property type="molecule type" value="Genomic_DNA"/>
</dbReference>
<accession>A0AAE2VB12</accession>
<evidence type="ECO:0000256" key="1">
    <source>
        <dbReference type="SAM" id="SignalP"/>
    </source>
</evidence>
<gene>
    <name evidence="2" type="ORF">JIN83_03340</name>
</gene>
<name>A0AAE2VB12_9BACT</name>
<feature type="chain" id="PRO_5042072022" evidence="1">
    <location>
        <begin position="21"/>
        <end position="173"/>
    </location>
</feature>
<dbReference type="AlphaFoldDB" id="A0AAE2VB12"/>
<proteinExistence type="predicted"/>
<dbReference type="Proteomes" id="UP000634206">
    <property type="component" value="Unassembled WGS sequence"/>
</dbReference>
<comment type="caution">
    <text evidence="2">The sequence shown here is derived from an EMBL/GenBank/DDBJ whole genome shotgun (WGS) entry which is preliminary data.</text>
</comment>
<organism evidence="2 3">
    <name type="scientific">Oceaniferula flava</name>
    <dbReference type="NCBI Taxonomy" id="2800421"/>
    <lineage>
        <taxon>Bacteria</taxon>
        <taxon>Pseudomonadati</taxon>
        <taxon>Verrucomicrobiota</taxon>
        <taxon>Verrucomicrobiia</taxon>
        <taxon>Verrucomicrobiales</taxon>
        <taxon>Verrucomicrobiaceae</taxon>
        <taxon>Oceaniferula</taxon>
    </lineage>
</organism>
<feature type="signal peptide" evidence="1">
    <location>
        <begin position="1"/>
        <end position="20"/>
    </location>
</feature>
<keyword evidence="1" id="KW-0732">Signal</keyword>
<evidence type="ECO:0000313" key="2">
    <source>
        <dbReference type="EMBL" id="MBK1853980.1"/>
    </source>
</evidence>
<evidence type="ECO:0000313" key="3">
    <source>
        <dbReference type="Proteomes" id="UP000634206"/>
    </source>
</evidence>
<reference evidence="2" key="1">
    <citation type="submission" date="2021-01" db="EMBL/GenBank/DDBJ databases">
        <title>Modified the classification status of verrucomicrobia.</title>
        <authorList>
            <person name="Feng X."/>
        </authorList>
    </citation>
    <scope>NUCLEOTIDE SEQUENCE</scope>
    <source>
        <strain evidence="2">5K15</strain>
    </source>
</reference>
<sequence>MMKKLATLFLLALLPMTSLAGSRGVELAFVDASPPHTTPEGKRLAELLVMDMKALYTGNLVGGLFPWSENTLDLKVVDPRAYGISFDRLLNTKDAKKIGPILEKNRVFDGMIVFYYDRANGYARLKLYDNDGSELLLLRLPLEGKSSAMKYSLMKGHRRGALTAIGANVRWSP</sequence>
<keyword evidence="3" id="KW-1185">Reference proteome</keyword>